<sequence>MNKFMTAMLAMLMVFSAAVFGNGQQEASGDKVITLRVAHNQTSLDNPYQFGLVKFASELERLSGGTMKAEVYPGTLGTNESELAMKLTTNSVDMVVASPGFMSQTGVKEFDLLSLLYLFDSFDDWETAIDGEFGDKMKDLIKEKTNNEFKVVGYYSSGVRNFYGKKPINVPSDAAGLNIRTQGSPVQQLFWKNAGANPISVGWQELYQALNTGTADAAENDHTNMMLKEHHKTPNGKYTSLTMHDFTTRLLLMNGNAFDKFTPEQQGWILEAAKASVEEERAVTYKMLDESRAKILADGGMINEVDLTAFKALALPIQDDYAKQNGMEDLLELARQ</sequence>
<comment type="caution">
    <text evidence="3">The sequence shown here is derived from an EMBL/GenBank/DDBJ whole genome shotgun (WGS) entry which is preliminary data.</text>
</comment>
<organism evidence="3 4">
    <name type="scientific">Spirochaeta isovalerica</name>
    <dbReference type="NCBI Taxonomy" id="150"/>
    <lineage>
        <taxon>Bacteria</taxon>
        <taxon>Pseudomonadati</taxon>
        <taxon>Spirochaetota</taxon>
        <taxon>Spirochaetia</taxon>
        <taxon>Spirochaetales</taxon>
        <taxon>Spirochaetaceae</taxon>
        <taxon>Spirochaeta</taxon>
    </lineage>
</organism>
<dbReference type="Pfam" id="PF03480">
    <property type="entry name" value="DctP"/>
    <property type="match status" value="1"/>
</dbReference>
<reference evidence="3 4" key="1">
    <citation type="submission" date="2020-08" db="EMBL/GenBank/DDBJ databases">
        <title>Genomic Encyclopedia of Type Strains, Phase IV (KMG-IV): sequencing the most valuable type-strain genomes for metagenomic binning, comparative biology and taxonomic classification.</title>
        <authorList>
            <person name="Goeker M."/>
        </authorList>
    </citation>
    <scope>NUCLEOTIDE SEQUENCE [LARGE SCALE GENOMIC DNA]</scope>
    <source>
        <strain evidence="3 4">DSM 2461</strain>
    </source>
</reference>
<feature type="signal peptide" evidence="2">
    <location>
        <begin position="1"/>
        <end position="21"/>
    </location>
</feature>
<protein>
    <submittedName>
        <fullName evidence="3">TRAP-type C4-dicarboxylate transport system substrate-binding protein</fullName>
    </submittedName>
</protein>
<evidence type="ECO:0000256" key="1">
    <source>
        <dbReference type="ARBA" id="ARBA00022729"/>
    </source>
</evidence>
<proteinExistence type="predicted"/>
<dbReference type="GO" id="GO:0055085">
    <property type="term" value="P:transmembrane transport"/>
    <property type="evidence" value="ECO:0007669"/>
    <property type="project" value="InterPro"/>
</dbReference>
<keyword evidence="1 2" id="KW-0732">Signal</keyword>
<dbReference type="NCBIfam" id="NF037995">
    <property type="entry name" value="TRAP_S1"/>
    <property type="match status" value="1"/>
</dbReference>
<dbReference type="PANTHER" id="PTHR33376:SF2">
    <property type="entry name" value="DICARBOXYLATE-BINDING PERIPLASMIC PROTEIN"/>
    <property type="match status" value="1"/>
</dbReference>
<evidence type="ECO:0000313" key="3">
    <source>
        <dbReference type="EMBL" id="MBB6480642.1"/>
    </source>
</evidence>
<gene>
    <name evidence="3" type="ORF">HNR50_002315</name>
</gene>
<name>A0A841RE51_9SPIO</name>
<dbReference type="Gene3D" id="3.40.190.170">
    <property type="entry name" value="Bacterial extracellular solute-binding protein, family 7"/>
    <property type="match status" value="1"/>
</dbReference>
<dbReference type="RefSeq" id="WP_184746913.1">
    <property type="nucleotide sequence ID" value="NZ_JACHGJ010000004.1"/>
</dbReference>
<accession>A0A841RE51</accession>
<dbReference type="GO" id="GO:0030246">
    <property type="term" value="F:carbohydrate binding"/>
    <property type="evidence" value="ECO:0007669"/>
    <property type="project" value="TreeGrafter"/>
</dbReference>
<keyword evidence="4" id="KW-1185">Reference proteome</keyword>
<dbReference type="CDD" id="cd13603">
    <property type="entry name" value="PBP2_TRAP_Siap_TeaA_like"/>
    <property type="match status" value="1"/>
</dbReference>
<feature type="chain" id="PRO_5032891829" evidence="2">
    <location>
        <begin position="22"/>
        <end position="336"/>
    </location>
</feature>
<dbReference type="PANTHER" id="PTHR33376">
    <property type="match status" value="1"/>
</dbReference>
<dbReference type="Proteomes" id="UP000587760">
    <property type="component" value="Unassembled WGS sequence"/>
</dbReference>
<evidence type="ECO:0000256" key="2">
    <source>
        <dbReference type="SAM" id="SignalP"/>
    </source>
</evidence>
<dbReference type="EMBL" id="JACHGJ010000004">
    <property type="protein sequence ID" value="MBB6480642.1"/>
    <property type="molecule type" value="Genomic_DNA"/>
</dbReference>
<dbReference type="InterPro" id="IPR038404">
    <property type="entry name" value="TRAP_DctP_sf"/>
</dbReference>
<dbReference type="InterPro" id="IPR018389">
    <property type="entry name" value="DctP_fam"/>
</dbReference>
<dbReference type="AlphaFoldDB" id="A0A841RE51"/>
<evidence type="ECO:0000313" key="4">
    <source>
        <dbReference type="Proteomes" id="UP000587760"/>
    </source>
</evidence>